<keyword evidence="5" id="KW-0560">Oxidoreductase</keyword>
<dbReference type="KEGG" id="cfer:D4Z93_10405"/>
<dbReference type="SUPFAM" id="SSF51735">
    <property type="entry name" value="NAD(P)-binding Rossmann-fold domains"/>
    <property type="match status" value="1"/>
</dbReference>
<reference evidence="8 9" key="1">
    <citation type="journal article" date="2019" name="Int. J. Syst. Evol. Microbiol.">
        <title>Clostridium fermenticellae sp. nov., isolated from the mud in a fermentation cellar for the production of the Chinese liquor, baijiu.</title>
        <authorList>
            <person name="Xu P.X."/>
            <person name="Chai L.J."/>
            <person name="Qiu T."/>
            <person name="Zhang X.J."/>
            <person name="Lu Z.M."/>
            <person name="Xiao C."/>
            <person name="Wang S.T."/>
            <person name="Shen C.H."/>
            <person name="Shi J.S."/>
            <person name="Xu Z.H."/>
        </authorList>
    </citation>
    <scope>NUCLEOTIDE SEQUENCE [LARGE SCALE GENOMIC DNA]</scope>
    <source>
        <strain evidence="8 9">JN500901</strain>
    </source>
</reference>
<name>A0A386H5U2_9CLOT</name>
<dbReference type="PANTHER" id="PTHR42813:SF4">
    <property type="entry name" value="NADP-DEPENDENT ISOPROPANOL DEHYDROGENASE"/>
    <property type="match status" value="1"/>
</dbReference>
<dbReference type="AlphaFoldDB" id="A0A386H5U2"/>
<dbReference type="PANTHER" id="PTHR42813">
    <property type="entry name" value="ZINC-TYPE ALCOHOL DEHYDROGENASE-LIKE"/>
    <property type="match status" value="1"/>
</dbReference>
<dbReference type="GO" id="GO:0016491">
    <property type="term" value="F:oxidoreductase activity"/>
    <property type="evidence" value="ECO:0007669"/>
    <property type="project" value="UniProtKB-KW"/>
</dbReference>
<protein>
    <submittedName>
        <fullName evidence="8">NAD(P)-dependent alcohol dehydrogenase</fullName>
    </submittedName>
</protein>
<sequence length="350" mass="37519">MKGFGMLSIDHVGWIEKERPACGELDAIIHPIVLAPCSSDTHVSHGGSGEHTNLILGHEAVGTVVEVGKLVKKFKPGDTVVVPCTTPNWLTENVQGEYNAHDEGLMESFKFLGSKDGTFAEYFHVNQADANLVLLPEGVSPEAAVMTTDMMSTGFHGVENANVAFGDTVVVIGIGPVGLMAVAGSKCHGAGRIIAIGTRPNCVKVAKEYGATDIVSYKNGDTVEQVLDMTDGGADCVIIAGGNANSFNQAVDMTKPGGYISNINFFDIKDNLSMPAYSWGLGMSNKTIRGGFSPGGARRMHKMLDMVKYGRVDTTKLITHRFHGFEKIEDAFHMMDQKPADLIKPVIFVD</sequence>
<feature type="domain" description="Enoyl reductase (ER)" evidence="7">
    <location>
        <begin position="23"/>
        <end position="347"/>
    </location>
</feature>
<evidence type="ECO:0000256" key="6">
    <source>
        <dbReference type="RuleBase" id="RU361277"/>
    </source>
</evidence>
<evidence type="ECO:0000256" key="3">
    <source>
        <dbReference type="ARBA" id="ARBA00022723"/>
    </source>
</evidence>
<dbReference type="InterPro" id="IPR020843">
    <property type="entry name" value="ER"/>
</dbReference>
<accession>A0A386H5U2</accession>
<dbReference type="Gene3D" id="3.40.50.720">
    <property type="entry name" value="NAD(P)-binding Rossmann-like Domain"/>
    <property type="match status" value="1"/>
</dbReference>
<evidence type="ECO:0000256" key="2">
    <source>
        <dbReference type="ARBA" id="ARBA00008072"/>
    </source>
</evidence>
<keyword evidence="4 6" id="KW-0862">Zinc</keyword>
<dbReference type="EMBL" id="CP032416">
    <property type="protein sequence ID" value="AYD40913.1"/>
    <property type="molecule type" value="Genomic_DNA"/>
</dbReference>
<dbReference type="Pfam" id="PF00107">
    <property type="entry name" value="ADH_zinc_N"/>
    <property type="match status" value="1"/>
</dbReference>
<dbReference type="CDD" id="cd08285">
    <property type="entry name" value="NADP_ADH"/>
    <property type="match status" value="1"/>
</dbReference>
<organism evidence="8 9">
    <name type="scientific">Clostridium fermenticellae</name>
    <dbReference type="NCBI Taxonomy" id="2068654"/>
    <lineage>
        <taxon>Bacteria</taxon>
        <taxon>Bacillati</taxon>
        <taxon>Bacillota</taxon>
        <taxon>Clostridia</taxon>
        <taxon>Eubacteriales</taxon>
        <taxon>Clostridiaceae</taxon>
        <taxon>Clostridium</taxon>
    </lineage>
</organism>
<keyword evidence="3 6" id="KW-0479">Metal-binding</keyword>
<proteinExistence type="inferred from homology"/>
<evidence type="ECO:0000256" key="1">
    <source>
        <dbReference type="ARBA" id="ARBA00001947"/>
    </source>
</evidence>
<comment type="similarity">
    <text evidence="2 6">Belongs to the zinc-containing alcohol dehydrogenase family.</text>
</comment>
<dbReference type="PROSITE" id="PS00059">
    <property type="entry name" value="ADH_ZINC"/>
    <property type="match status" value="1"/>
</dbReference>
<keyword evidence="9" id="KW-1185">Reference proteome</keyword>
<evidence type="ECO:0000256" key="5">
    <source>
        <dbReference type="ARBA" id="ARBA00023002"/>
    </source>
</evidence>
<comment type="cofactor">
    <cofactor evidence="1 6">
        <name>Zn(2+)</name>
        <dbReference type="ChEBI" id="CHEBI:29105"/>
    </cofactor>
</comment>
<evidence type="ECO:0000313" key="9">
    <source>
        <dbReference type="Proteomes" id="UP000266301"/>
    </source>
</evidence>
<dbReference type="GO" id="GO:0008270">
    <property type="term" value="F:zinc ion binding"/>
    <property type="evidence" value="ECO:0007669"/>
    <property type="project" value="InterPro"/>
</dbReference>
<dbReference type="Gene3D" id="3.90.180.10">
    <property type="entry name" value="Medium-chain alcohol dehydrogenases, catalytic domain"/>
    <property type="match status" value="1"/>
</dbReference>
<dbReference type="Proteomes" id="UP000266301">
    <property type="component" value="Chromosome"/>
</dbReference>
<evidence type="ECO:0000259" key="7">
    <source>
        <dbReference type="SMART" id="SM00829"/>
    </source>
</evidence>
<dbReference type="RefSeq" id="WP_119973329.1">
    <property type="nucleotide sequence ID" value="NZ_CP032416.1"/>
</dbReference>
<dbReference type="Pfam" id="PF08240">
    <property type="entry name" value="ADH_N"/>
    <property type="match status" value="1"/>
</dbReference>
<dbReference type="OrthoDB" id="9769198at2"/>
<evidence type="ECO:0000256" key="4">
    <source>
        <dbReference type="ARBA" id="ARBA00022833"/>
    </source>
</evidence>
<dbReference type="InterPro" id="IPR013154">
    <property type="entry name" value="ADH-like_N"/>
</dbReference>
<dbReference type="InterPro" id="IPR013149">
    <property type="entry name" value="ADH-like_C"/>
</dbReference>
<dbReference type="InterPro" id="IPR002328">
    <property type="entry name" value="ADH_Zn_CS"/>
</dbReference>
<dbReference type="SUPFAM" id="SSF50129">
    <property type="entry name" value="GroES-like"/>
    <property type="match status" value="1"/>
</dbReference>
<gene>
    <name evidence="8" type="ORF">D4Z93_10405</name>
</gene>
<dbReference type="InterPro" id="IPR011032">
    <property type="entry name" value="GroES-like_sf"/>
</dbReference>
<evidence type="ECO:0000313" key="8">
    <source>
        <dbReference type="EMBL" id="AYD40913.1"/>
    </source>
</evidence>
<dbReference type="SMART" id="SM00829">
    <property type="entry name" value="PKS_ER"/>
    <property type="match status" value="1"/>
</dbReference>
<dbReference type="InterPro" id="IPR036291">
    <property type="entry name" value="NAD(P)-bd_dom_sf"/>
</dbReference>